<keyword evidence="2" id="KW-0238">DNA-binding</keyword>
<dbReference type="SMART" id="SM00354">
    <property type="entry name" value="HTH_LACI"/>
    <property type="match status" value="1"/>
</dbReference>
<dbReference type="InterPro" id="IPR028082">
    <property type="entry name" value="Peripla_BP_I"/>
</dbReference>
<protein>
    <submittedName>
        <fullName evidence="5">LacI family transcriptional regulator</fullName>
    </submittedName>
</protein>
<sequence>MVCPVEGVLWFMTSKPTMRNVAAKAGVSIATVSRVINCPDEVPTETVERVRAAMAYLKYRPNMNGRRLKMAQTRSVGVLVPTMANPVFATSVQGIEQAANEDGLTVLLTSSEYDPERELGAVSTLLNNRVDGLILTLANADDNRVIDLLISENIPFVLLFNQPNRTDVAAISVDNAKSAYDITQAMIGQGHRKLAMVAGHFESSDRSRQRYDGFCQAIDDAQRNDGAPMAAPRLCQVGFGETDLESILEDFLTGPDAVTGLVCSTDMLAIAAMSACRSHGLSVPGDVSVGGIDGIAVGGLITPKLCSAVQPTQKMGQQALAFLLGLIRGQTEPQSLLLPHQLSTGESIGPARH</sequence>
<gene>
    <name evidence="5" type="ORF">DY252_10435</name>
</gene>
<dbReference type="InterPro" id="IPR000843">
    <property type="entry name" value="HTH_LacI"/>
</dbReference>
<evidence type="ECO:0000256" key="3">
    <source>
        <dbReference type="ARBA" id="ARBA00023163"/>
    </source>
</evidence>
<reference evidence="5 6" key="1">
    <citation type="submission" date="2018-08" db="EMBL/GenBank/DDBJ databases">
        <title>Complete genome sequence of type strain Thalassospira indica MCCC 1A01103T, isolated from isolated from deep seawater of the Indian Ocean.</title>
        <authorList>
            <person name="Liu Y."/>
        </authorList>
    </citation>
    <scope>NUCLEOTIDE SEQUENCE [LARGE SCALE GENOMIC DNA]</scope>
    <source>
        <strain evidence="5 6">PB8BT</strain>
    </source>
</reference>
<dbReference type="PROSITE" id="PS50932">
    <property type="entry name" value="HTH_LACI_2"/>
    <property type="match status" value="1"/>
</dbReference>
<dbReference type="PRINTS" id="PR00036">
    <property type="entry name" value="HTHLACI"/>
</dbReference>
<accession>A0ABN5NLF1</accession>
<evidence type="ECO:0000259" key="4">
    <source>
        <dbReference type="PROSITE" id="PS50932"/>
    </source>
</evidence>
<name>A0ABN5NLF1_9PROT</name>
<keyword evidence="3" id="KW-0804">Transcription</keyword>
<dbReference type="Gene3D" id="1.10.260.40">
    <property type="entry name" value="lambda repressor-like DNA-binding domains"/>
    <property type="match status" value="1"/>
</dbReference>
<evidence type="ECO:0000256" key="1">
    <source>
        <dbReference type="ARBA" id="ARBA00023015"/>
    </source>
</evidence>
<dbReference type="SUPFAM" id="SSF53822">
    <property type="entry name" value="Periplasmic binding protein-like I"/>
    <property type="match status" value="1"/>
</dbReference>
<dbReference type="PANTHER" id="PTHR30146:SF109">
    <property type="entry name" value="HTH-TYPE TRANSCRIPTIONAL REGULATOR GALS"/>
    <property type="match status" value="1"/>
</dbReference>
<dbReference type="CDD" id="cd01392">
    <property type="entry name" value="HTH_LacI"/>
    <property type="match status" value="1"/>
</dbReference>
<keyword evidence="1" id="KW-0805">Transcription regulation</keyword>
<dbReference type="Pfam" id="PF00532">
    <property type="entry name" value="Peripla_BP_1"/>
    <property type="match status" value="1"/>
</dbReference>
<dbReference type="SUPFAM" id="SSF47413">
    <property type="entry name" value="lambda repressor-like DNA-binding domains"/>
    <property type="match status" value="1"/>
</dbReference>
<dbReference type="Gene3D" id="3.40.50.2300">
    <property type="match status" value="2"/>
</dbReference>
<keyword evidence="6" id="KW-1185">Reference proteome</keyword>
<evidence type="ECO:0000313" key="6">
    <source>
        <dbReference type="Proteomes" id="UP000256971"/>
    </source>
</evidence>
<dbReference type="Proteomes" id="UP000256971">
    <property type="component" value="Chromosome"/>
</dbReference>
<dbReference type="PANTHER" id="PTHR30146">
    <property type="entry name" value="LACI-RELATED TRANSCRIPTIONAL REPRESSOR"/>
    <property type="match status" value="1"/>
</dbReference>
<evidence type="ECO:0000256" key="2">
    <source>
        <dbReference type="ARBA" id="ARBA00023125"/>
    </source>
</evidence>
<proteinExistence type="predicted"/>
<dbReference type="InterPro" id="IPR010982">
    <property type="entry name" value="Lambda_DNA-bd_dom_sf"/>
</dbReference>
<dbReference type="EMBL" id="CP031555">
    <property type="protein sequence ID" value="AXO14588.1"/>
    <property type="molecule type" value="Genomic_DNA"/>
</dbReference>
<organism evidence="5 6">
    <name type="scientific">Thalassospira indica</name>
    <dbReference type="NCBI Taxonomy" id="1891279"/>
    <lineage>
        <taxon>Bacteria</taxon>
        <taxon>Pseudomonadati</taxon>
        <taxon>Pseudomonadota</taxon>
        <taxon>Alphaproteobacteria</taxon>
        <taxon>Rhodospirillales</taxon>
        <taxon>Thalassospiraceae</taxon>
        <taxon>Thalassospira</taxon>
    </lineage>
</organism>
<feature type="domain" description="HTH lacI-type" evidence="4">
    <location>
        <begin position="16"/>
        <end position="70"/>
    </location>
</feature>
<dbReference type="Pfam" id="PF00356">
    <property type="entry name" value="LacI"/>
    <property type="match status" value="1"/>
</dbReference>
<evidence type="ECO:0000313" key="5">
    <source>
        <dbReference type="EMBL" id="AXO14588.1"/>
    </source>
</evidence>
<dbReference type="InterPro" id="IPR001761">
    <property type="entry name" value="Peripla_BP/Lac1_sug-bd_dom"/>
</dbReference>